<evidence type="ECO:0000313" key="4">
    <source>
        <dbReference type="WBParaSite" id="SBAD_0000115901-mRNA-1"/>
    </source>
</evidence>
<evidence type="ECO:0000256" key="1">
    <source>
        <dbReference type="SAM" id="MobiDB-lite"/>
    </source>
</evidence>
<dbReference type="AlphaFoldDB" id="A0A183IBX8"/>
<name>A0A183IBX8_9BILA</name>
<organism evidence="4">
    <name type="scientific">Soboliphyme baturini</name>
    <dbReference type="NCBI Taxonomy" id="241478"/>
    <lineage>
        <taxon>Eukaryota</taxon>
        <taxon>Metazoa</taxon>
        <taxon>Ecdysozoa</taxon>
        <taxon>Nematoda</taxon>
        <taxon>Enoplea</taxon>
        <taxon>Dorylaimia</taxon>
        <taxon>Dioctophymatida</taxon>
        <taxon>Dioctophymatoidea</taxon>
        <taxon>Soboliphymatidae</taxon>
        <taxon>Soboliphyme</taxon>
    </lineage>
</organism>
<keyword evidence="3" id="KW-1185">Reference proteome</keyword>
<dbReference type="EMBL" id="UZAM01006716">
    <property type="protein sequence ID" value="VDO93275.1"/>
    <property type="molecule type" value="Genomic_DNA"/>
</dbReference>
<accession>A0A183IBX8</accession>
<sequence length="104" mass="11502">MEKVACAAIAVSSSSHSRLNGHIVGIEASLEMSFDRQRDRFTASIVCLTIIMHYNSDVGLIVTQIVDVEWQIDNPVIDRLGSLPHESPPSRSLKPSSRFRSPIL</sequence>
<evidence type="ECO:0000313" key="2">
    <source>
        <dbReference type="EMBL" id="VDO93275.1"/>
    </source>
</evidence>
<protein>
    <submittedName>
        <fullName evidence="2 4">Uncharacterized protein</fullName>
    </submittedName>
</protein>
<feature type="region of interest" description="Disordered" evidence="1">
    <location>
        <begin position="80"/>
        <end position="104"/>
    </location>
</feature>
<reference evidence="4" key="1">
    <citation type="submission" date="2016-06" db="UniProtKB">
        <authorList>
            <consortium name="WormBaseParasite"/>
        </authorList>
    </citation>
    <scope>IDENTIFICATION</scope>
</reference>
<feature type="compositionally biased region" description="Low complexity" evidence="1">
    <location>
        <begin position="89"/>
        <end position="104"/>
    </location>
</feature>
<gene>
    <name evidence="2" type="ORF">SBAD_LOCUS1122</name>
</gene>
<proteinExistence type="predicted"/>
<evidence type="ECO:0000313" key="3">
    <source>
        <dbReference type="Proteomes" id="UP000270296"/>
    </source>
</evidence>
<reference evidence="2 3" key="2">
    <citation type="submission" date="2018-11" db="EMBL/GenBank/DDBJ databases">
        <authorList>
            <consortium name="Pathogen Informatics"/>
        </authorList>
    </citation>
    <scope>NUCLEOTIDE SEQUENCE [LARGE SCALE GENOMIC DNA]</scope>
</reference>
<dbReference type="WBParaSite" id="SBAD_0000115901-mRNA-1">
    <property type="protein sequence ID" value="SBAD_0000115901-mRNA-1"/>
    <property type="gene ID" value="SBAD_0000115901"/>
</dbReference>
<dbReference type="Proteomes" id="UP000270296">
    <property type="component" value="Unassembled WGS sequence"/>
</dbReference>